<dbReference type="PROSITE" id="PS50977">
    <property type="entry name" value="HTH_TETR_2"/>
    <property type="match status" value="1"/>
</dbReference>
<dbReference type="InterPro" id="IPR036271">
    <property type="entry name" value="Tet_transcr_reg_TetR-rel_C_sf"/>
</dbReference>
<keyword evidence="1 2" id="KW-0238">DNA-binding</keyword>
<dbReference type="InterPro" id="IPR049397">
    <property type="entry name" value="EthR_C"/>
</dbReference>
<gene>
    <name evidence="5" type="ORF">GCM10022207_50940</name>
</gene>
<dbReference type="PANTHER" id="PTHR30055">
    <property type="entry name" value="HTH-TYPE TRANSCRIPTIONAL REGULATOR RUTR"/>
    <property type="match status" value="1"/>
</dbReference>
<keyword evidence="6" id="KW-1185">Reference proteome</keyword>
<dbReference type="Proteomes" id="UP001501563">
    <property type="component" value="Unassembled WGS sequence"/>
</dbReference>
<accession>A0ABP7KJ57</accession>
<dbReference type="Pfam" id="PF21313">
    <property type="entry name" value="EthR_C"/>
    <property type="match status" value="1"/>
</dbReference>
<feature type="domain" description="HTH tetR-type" evidence="4">
    <location>
        <begin position="29"/>
        <end position="90"/>
    </location>
</feature>
<evidence type="ECO:0000256" key="3">
    <source>
        <dbReference type="SAM" id="MobiDB-lite"/>
    </source>
</evidence>
<sequence length="222" mass="24442">MTCAASEDPRKPDMPSITRRRTAKVGRPTSAEADILAATQRLLIDGANFTELGVQHICTEAGVARSTFYSHFRDKVDLLIRLATELMTSSFDVTSAWSPSDGVERLAGAFLQVVKVYRKHAAVRRALAEVATYDVTVRDFWSAELNQFTDWTIAVLRAEQDAGRTPADLDPVSATRVIVMGGERALVDHVTAGDPADDAAFARELALTWWYGFYRRPAGYGT</sequence>
<dbReference type="Gene3D" id="1.10.357.10">
    <property type="entry name" value="Tetracycline Repressor, domain 2"/>
    <property type="match status" value="1"/>
</dbReference>
<evidence type="ECO:0000313" key="6">
    <source>
        <dbReference type="Proteomes" id="UP001501563"/>
    </source>
</evidence>
<reference evidence="6" key="1">
    <citation type="journal article" date="2019" name="Int. J. Syst. Evol. Microbiol.">
        <title>The Global Catalogue of Microorganisms (GCM) 10K type strain sequencing project: providing services to taxonomists for standard genome sequencing and annotation.</title>
        <authorList>
            <consortium name="The Broad Institute Genomics Platform"/>
            <consortium name="The Broad Institute Genome Sequencing Center for Infectious Disease"/>
            <person name="Wu L."/>
            <person name="Ma J."/>
        </authorList>
    </citation>
    <scope>NUCLEOTIDE SEQUENCE [LARGE SCALE GENOMIC DNA]</scope>
    <source>
        <strain evidence="6">JCM 16578</strain>
    </source>
</reference>
<organism evidence="5 6">
    <name type="scientific">Streptomyces lannensis</name>
    <dbReference type="NCBI Taxonomy" id="766498"/>
    <lineage>
        <taxon>Bacteria</taxon>
        <taxon>Bacillati</taxon>
        <taxon>Actinomycetota</taxon>
        <taxon>Actinomycetes</taxon>
        <taxon>Kitasatosporales</taxon>
        <taxon>Streptomycetaceae</taxon>
        <taxon>Streptomyces</taxon>
    </lineage>
</organism>
<name>A0ABP7KJ57_9ACTN</name>
<dbReference type="EMBL" id="BAAAZA010000015">
    <property type="protein sequence ID" value="GAA3878317.1"/>
    <property type="molecule type" value="Genomic_DNA"/>
</dbReference>
<dbReference type="SUPFAM" id="SSF46689">
    <property type="entry name" value="Homeodomain-like"/>
    <property type="match status" value="1"/>
</dbReference>
<evidence type="ECO:0000259" key="4">
    <source>
        <dbReference type="PROSITE" id="PS50977"/>
    </source>
</evidence>
<comment type="caution">
    <text evidence="5">The sequence shown here is derived from an EMBL/GenBank/DDBJ whole genome shotgun (WGS) entry which is preliminary data.</text>
</comment>
<evidence type="ECO:0000313" key="5">
    <source>
        <dbReference type="EMBL" id="GAA3878317.1"/>
    </source>
</evidence>
<dbReference type="InterPro" id="IPR001647">
    <property type="entry name" value="HTH_TetR"/>
</dbReference>
<dbReference type="Gene3D" id="1.10.10.60">
    <property type="entry name" value="Homeodomain-like"/>
    <property type="match status" value="1"/>
</dbReference>
<dbReference type="InterPro" id="IPR050109">
    <property type="entry name" value="HTH-type_TetR-like_transc_reg"/>
</dbReference>
<proteinExistence type="predicted"/>
<dbReference type="PANTHER" id="PTHR30055:SF184">
    <property type="entry name" value="HTH-TYPE TRANSCRIPTIONAL REGULATOR ETHR"/>
    <property type="match status" value="1"/>
</dbReference>
<feature type="region of interest" description="Disordered" evidence="3">
    <location>
        <begin position="1"/>
        <end position="26"/>
    </location>
</feature>
<protein>
    <recommendedName>
        <fullName evidence="4">HTH tetR-type domain-containing protein</fullName>
    </recommendedName>
</protein>
<evidence type="ECO:0000256" key="1">
    <source>
        <dbReference type="ARBA" id="ARBA00023125"/>
    </source>
</evidence>
<dbReference type="InterPro" id="IPR009057">
    <property type="entry name" value="Homeodomain-like_sf"/>
</dbReference>
<dbReference type="Pfam" id="PF00440">
    <property type="entry name" value="TetR_N"/>
    <property type="match status" value="1"/>
</dbReference>
<evidence type="ECO:0000256" key="2">
    <source>
        <dbReference type="PROSITE-ProRule" id="PRU00335"/>
    </source>
</evidence>
<feature type="DNA-binding region" description="H-T-H motif" evidence="2">
    <location>
        <begin position="53"/>
        <end position="72"/>
    </location>
</feature>
<dbReference type="SUPFAM" id="SSF48498">
    <property type="entry name" value="Tetracyclin repressor-like, C-terminal domain"/>
    <property type="match status" value="1"/>
</dbReference>